<dbReference type="EMBL" id="JAVFCB010000003">
    <property type="protein sequence ID" value="MDQ4213672.1"/>
    <property type="molecule type" value="Genomic_DNA"/>
</dbReference>
<comment type="similarity">
    <text evidence="1">Belongs to the short-chain dehydrogenases/reductases (SDR) family.</text>
</comment>
<dbReference type="RefSeq" id="WP_308488610.1">
    <property type="nucleotide sequence ID" value="NZ_JAVFCB010000003.1"/>
</dbReference>
<dbReference type="PRINTS" id="PR00080">
    <property type="entry name" value="SDRFAMILY"/>
</dbReference>
<keyword evidence="2" id="KW-0560">Oxidoreductase</keyword>
<dbReference type="SUPFAM" id="SSF51735">
    <property type="entry name" value="NAD(P)-binding Rossmann-fold domains"/>
    <property type="match status" value="1"/>
</dbReference>
<proteinExistence type="inferred from homology"/>
<gene>
    <name evidence="3" type="ORF">RBR11_07050</name>
</gene>
<name>A0ABU0XEY6_9MICO</name>
<dbReference type="PANTHER" id="PTHR24321">
    <property type="entry name" value="DEHYDROGENASES, SHORT CHAIN"/>
    <property type="match status" value="1"/>
</dbReference>
<dbReference type="InterPro" id="IPR036291">
    <property type="entry name" value="NAD(P)-bd_dom_sf"/>
</dbReference>
<dbReference type="Pfam" id="PF13561">
    <property type="entry name" value="adh_short_C2"/>
    <property type="match status" value="1"/>
</dbReference>
<organism evidence="3 4">
    <name type="scientific">Microbacterium capsulatum</name>
    <dbReference type="NCBI Taxonomy" id="3041921"/>
    <lineage>
        <taxon>Bacteria</taxon>
        <taxon>Bacillati</taxon>
        <taxon>Actinomycetota</taxon>
        <taxon>Actinomycetes</taxon>
        <taxon>Micrococcales</taxon>
        <taxon>Microbacteriaceae</taxon>
        <taxon>Microbacterium</taxon>
    </lineage>
</organism>
<evidence type="ECO:0000313" key="3">
    <source>
        <dbReference type="EMBL" id="MDQ4213672.1"/>
    </source>
</evidence>
<reference evidence="3 4" key="1">
    <citation type="submission" date="2023-08" db="EMBL/GenBank/DDBJ databases">
        <title>Microbacterium sp. nov., isolated from a waste landfill.</title>
        <authorList>
            <person name="Wen W."/>
        </authorList>
    </citation>
    <scope>NUCLEOTIDE SEQUENCE [LARGE SCALE GENOMIC DNA]</scope>
    <source>
        <strain evidence="3 4">ASV81</strain>
    </source>
</reference>
<dbReference type="InterPro" id="IPR020904">
    <property type="entry name" value="Sc_DH/Rdtase_CS"/>
</dbReference>
<dbReference type="PANTHER" id="PTHR24321:SF8">
    <property type="entry name" value="ESTRADIOL 17-BETA-DEHYDROGENASE 8-RELATED"/>
    <property type="match status" value="1"/>
</dbReference>
<dbReference type="Gene3D" id="3.40.50.720">
    <property type="entry name" value="NAD(P)-binding Rossmann-like Domain"/>
    <property type="match status" value="1"/>
</dbReference>
<dbReference type="InterPro" id="IPR002347">
    <property type="entry name" value="SDR_fam"/>
</dbReference>
<accession>A0ABU0XEY6</accession>
<evidence type="ECO:0000256" key="2">
    <source>
        <dbReference type="ARBA" id="ARBA00023002"/>
    </source>
</evidence>
<evidence type="ECO:0000256" key="1">
    <source>
        <dbReference type="ARBA" id="ARBA00006484"/>
    </source>
</evidence>
<dbReference type="PRINTS" id="PR00081">
    <property type="entry name" value="GDHRDH"/>
</dbReference>
<sequence>MARLDGKVVLISGAARGMGAAHARRFVSEGARVVLGDVLREDAAGLAAELGPAAIDVPLDVADYAAWEAAVAAARETFGRLDALVNNAGIAASAPVDEYPLEGWDRIIAVNLTGTFYGIRASVPALRASGGGSIVNISSVAGLKGMRNIAAYTASKFGVRGLTKTAALDLGPDAIRVNSVHPGLVRTPIIDGVDDSQTHVALKRVGEPEEVSDLVLFLVSDESRYCTGAEFVIDGGETAGIADYVGRRTPVAP</sequence>
<protein>
    <submittedName>
        <fullName evidence="3">SDR family oxidoreductase</fullName>
    </submittedName>
</protein>
<evidence type="ECO:0000313" key="4">
    <source>
        <dbReference type="Proteomes" id="UP001230289"/>
    </source>
</evidence>
<dbReference type="PROSITE" id="PS00061">
    <property type="entry name" value="ADH_SHORT"/>
    <property type="match status" value="1"/>
</dbReference>
<dbReference type="Proteomes" id="UP001230289">
    <property type="component" value="Unassembled WGS sequence"/>
</dbReference>
<keyword evidence="4" id="KW-1185">Reference proteome</keyword>
<dbReference type="NCBIfam" id="NF005559">
    <property type="entry name" value="PRK07231.1"/>
    <property type="match status" value="1"/>
</dbReference>
<comment type="caution">
    <text evidence="3">The sequence shown here is derived from an EMBL/GenBank/DDBJ whole genome shotgun (WGS) entry which is preliminary data.</text>
</comment>